<dbReference type="PROSITE" id="PS51257">
    <property type="entry name" value="PROKAR_LIPOPROTEIN"/>
    <property type="match status" value="1"/>
</dbReference>
<sequence>MDFRHRRLGERMTSRGNRLRGIGLVVGVGLVLAGCEKSTDGVPTSSGQSSVSSTAKPSGSKDADAAIWDPCTALPDDVLRADGLNPETKNKDVAGVDPTGWKVCGWRSSARWYDLSVMSSIVTLQQFQQRSDFEGFTQLTVADRPAVRYTNVGDDKRLDCGVAVDVPQGTVHGSVLFAVTTRLSVGRLGEPCDEALRHAIALSKFLPKGGN</sequence>
<keyword evidence="3" id="KW-1185">Reference proteome</keyword>
<protein>
    <submittedName>
        <fullName evidence="2">DUF3558 domain-containing protein</fullName>
    </submittedName>
</protein>
<name>A0ABW6QZD6_9NOCA</name>
<organism evidence="2 3">
    <name type="scientific">Nocardia suismassiliense</name>
    <dbReference type="NCBI Taxonomy" id="2077092"/>
    <lineage>
        <taxon>Bacteria</taxon>
        <taxon>Bacillati</taxon>
        <taxon>Actinomycetota</taxon>
        <taxon>Actinomycetes</taxon>
        <taxon>Mycobacteriales</taxon>
        <taxon>Nocardiaceae</taxon>
        <taxon>Nocardia</taxon>
    </lineage>
</organism>
<dbReference type="EMBL" id="JBIAPI010000007">
    <property type="protein sequence ID" value="MFF3226207.1"/>
    <property type="molecule type" value="Genomic_DNA"/>
</dbReference>
<dbReference type="RefSeq" id="WP_387721280.1">
    <property type="nucleotide sequence ID" value="NZ_JBIAPI010000007.1"/>
</dbReference>
<gene>
    <name evidence="2" type="ORF">ACFYV7_25660</name>
</gene>
<evidence type="ECO:0000256" key="1">
    <source>
        <dbReference type="SAM" id="MobiDB-lite"/>
    </source>
</evidence>
<feature type="region of interest" description="Disordered" evidence="1">
    <location>
        <begin position="39"/>
        <end position="64"/>
    </location>
</feature>
<dbReference type="InterPro" id="IPR024520">
    <property type="entry name" value="DUF3558"/>
</dbReference>
<comment type="caution">
    <text evidence="2">The sequence shown here is derived from an EMBL/GenBank/DDBJ whole genome shotgun (WGS) entry which is preliminary data.</text>
</comment>
<evidence type="ECO:0000313" key="3">
    <source>
        <dbReference type="Proteomes" id="UP001601948"/>
    </source>
</evidence>
<dbReference type="Pfam" id="PF12079">
    <property type="entry name" value="DUF3558"/>
    <property type="match status" value="1"/>
</dbReference>
<reference evidence="2 3" key="1">
    <citation type="submission" date="2024-10" db="EMBL/GenBank/DDBJ databases">
        <title>The Natural Products Discovery Center: Release of the First 8490 Sequenced Strains for Exploring Actinobacteria Biosynthetic Diversity.</title>
        <authorList>
            <person name="Kalkreuter E."/>
            <person name="Kautsar S.A."/>
            <person name="Yang D."/>
            <person name="Bader C.D."/>
            <person name="Teijaro C.N."/>
            <person name="Fluegel L."/>
            <person name="Davis C.M."/>
            <person name="Simpson J.R."/>
            <person name="Lauterbach L."/>
            <person name="Steele A.D."/>
            <person name="Gui C."/>
            <person name="Meng S."/>
            <person name="Li G."/>
            <person name="Viehrig K."/>
            <person name="Ye F."/>
            <person name="Su P."/>
            <person name="Kiefer A.F."/>
            <person name="Nichols A."/>
            <person name="Cepeda A.J."/>
            <person name="Yan W."/>
            <person name="Fan B."/>
            <person name="Jiang Y."/>
            <person name="Adhikari A."/>
            <person name="Zheng C.-J."/>
            <person name="Schuster L."/>
            <person name="Cowan T.M."/>
            <person name="Smanski M.J."/>
            <person name="Chevrette M.G."/>
            <person name="De Carvalho L.P.S."/>
            <person name="Shen B."/>
        </authorList>
    </citation>
    <scope>NUCLEOTIDE SEQUENCE [LARGE SCALE GENOMIC DNA]</scope>
    <source>
        <strain evidence="2 3">NPDC003040</strain>
    </source>
</reference>
<evidence type="ECO:0000313" key="2">
    <source>
        <dbReference type="EMBL" id="MFF3226207.1"/>
    </source>
</evidence>
<proteinExistence type="predicted"/>
<accession>A0ABW6QZD6</accession>
<dbReference type="Proteomes" id="UP001601948">
    <property type="component" value="Unassembled WGS sequence"/>
</dbReference>